<keyword evidence="2" id="KW-0276">Fatty acid metabolism</keyword>
<dbReference type="CDD" id="cd06558">
    <property type="entry name" value="crotonase-like"/>
    <property type="match status" value="1"/>
</dbReference>
<evidence type="ECO:0000313" key="7">
    <source>
        <dbReference type="EMBL" id="PWJ85828.1"/>
    </source>
</evidence>
<keyword evidence="8" id="KW-1185">Reference proteome</keyword>
<dbReference type="Gene3D" id="1.10.12.10">
    <property type="entry name" value="Lyase 2-enoyl-coa Hydratase, Chain A, domain 2"/>
    <property type="match status" value="1"/>
</dbReference>
<dbReference type="RefSeq" id="WP_109611784.1">
    <property type="nucleotide sequence ID" value="NZ_QGGG01000002.1"/>
</dbReference>
<dbReference type="NCBIfam" id="NF006008">
    <property type="entry name" value="PRK08139.1"/>
    <property type="match status" value="1"/>
</dbReference>
<evidence type="ECO:0000256" key="2">
    <source>
        <dbReference type="ARBA" id="ARBA00022832"/>
    </source>
</evidence>
<dbReference type="OrthoDB" id="9795613at2"/>
<reference evidence="7 8" key="1">
    <citation type="submission" date="2018-05" db="EMBL/GenBank/DDBJ databases">
        <title>Genomic Encyclopedia of Type Strains, Phase IV (KMG-IV): sequencing the most valuable type-strain genomes for metagenomic binning, comparative biology and taxonomic classification.</title>
        <authorList>
            <person name="Goeker M."/>
        </authorList>
    </citation>
    <scope>NUCLEOTIDE SEQUENCE [LARGE SCALE GENOMIC DNA]</scope>
    <source>
        <strain evidence="7 8">DSM 6986</strain>
    </source>
</reference>
<dbReference type="STRING" id="1192868.GCA_000304395_03902"/>
<dbReference type="InterPro" id="IPR029045">
    <property type="entry name" value="ClpP/crotonase-like_dom_sf"/>
</dbReference>
<protein>
    <recommendedName>
        <fullName evidence="6">Enoyl-CoA hydratase domain-containing protein 3, mitochondrial</fullName>
    </recommendedName>
</protein>
<evidence type="ECO:0000313" key="8">
    <source>
        <dbReference type="Proteomes" id="UP000245396"/>
    </source>
</evidence>
<dbReference type="AlphaFoldDB" id="A0A316C8N3"/>
<comment type="caution">
    <text evidence="7">The sequence shown here is derived from an EMBL/GenBank/DDBJ whole genome shotgun (WGS) entry which is preliminary data.</text>
</comment>
<comment type="function">
    <text evidence="5">May play a role in fatty acid biosynthesis and insulin sensitivity.</text>
</comment>
<dbReference type="InterPro" id="IPR052377">
    <property type="entry name" value="Mitochondrial_ECH-domain"/>
</dbReference>
<dbReference type="InterPro" id="IPR001753">
    <property type="entry name" value="Enoyl-CoA_hydra/iso"/>
</dbReference>
<dbReference type="InterPro" id="IPR014748">
    <property type="entry name" value="Enoyl-CoA_hydra_C"/>
</dbReference>
<evidence type="ECO:0000256" key="5">
    <source>
        <dbReference type="ARBA" id="ARBA00037410"/>
    </source>
</evidence>
<evidence type="ECO:0000256" key="4">
    <source>
        <dbReference type="ARBA" id="ARBA00023098"/>
    </source>
</evidence>
<dbReference type="SUPFAM" id="SSF52096">
    <property type="entry name" value="ClpP/crotonase"/>
    <property type="match status" value="1"/>
</dbReference>
<evidence type="ECO:0000256" key="6">
    <source>
        <dbReference type="ARBA" id="ARBA00040545"/>
    </source>
</evidence>
<gene>
    <name evidence="7" type="ORF">C7441_102275</name>
</gene>
<proteinExistence type="inferred from homology"/>
<accession>A0A316C8N3</accession>
<comment type="similarity">
    <text evidence="1">Belongs to the enoyl-CoA hydratase/isomerase family.</text>
</comment>
<dbReference type="Pfam" id="PF00378">
    <property type="entry name" value="ECH_1"/>
    <property type="match status" value="1"/>
</dbReference>
<sequence>MAEVVAIKHAPEGPVTTSFQDGILRITLSKPPANALSLAVMAALESEFGRARDDRDVRVIVLAASGKVFCAGHDLKEMTAHRADADRGRAFFEQTMAACAHLMQTIVRHPKPVIAEVDGLATAAGCQLVASCDLAIASGEAAFCTPGVNIGLFCSTPMVALSRNVSRKQAMEMLLTGETIDAPTAREFGLVNRVVPREYLAQVVNKYAQTIASKSPLTLKIGKEAFYEQAEMGLTEAYEYASRVMVENMMARDAEEGIGAFIEKRHPEWKGE</sequence>
<dbReference type="GO" id="GO:0006631">
    <property type="term" value="P:fatty acid metabolic process"/>
    <property type="evidence" value="ECO:0007669"/>
    <property type="project" value="UniProtKB-KW"/>
</dbReference>
<dbReference type="Proteomes" id="UP000245396">
    <property type="component" value="Unassembled WGS sequence"/>
</dbReference>
<name>A0A316C8N3_PSESE</name>
<dbReference type="PANTHER" id="PTHR43602:SF1">
    <property type="entry name" value="ENOYL-COA HYDRATASE DOMAIN-CONTAINING PROTEIN 3, MITOCHONDRIAL"/>
    <property type="match status" value="1"/>
</dbReference>
<organism evidence="7 8">
    <name type="scientific">Pseudaminobacter salicylatoxidans</name>
    <dbReference type="NCBI Taxonomy" id="93369"/>
    <lineage>
        <taxon>Bacteria</taxon>
        <taxon>Pseudomonadati</taxon>
        <taxon>Pseudomonadota</taxon>
        <taxon>Alphaproteobacteria</taxon>
        <taxon>Hyphomicrobiales</taxon>
        <taxon>Phyllobacteriaceae</taxon>
        <taxon>Pseudaminobacter</taxon>
    </lineage>
</organism>
<keyword evidence="3" id="KW-0809">Transit peptide</keyword>
<dbReference type="EMBL" id="QGGG01000002">
    <property type="protein sequence ID" value="PWJ85828.1"/>
    <property type="molecule type" value="Genomic_DNA"/>
</dbReference>
<dbReference type="Gene3D" id="3.90.226.10">
    <property type="entry name" value="2-enoyl-CoA Hydratase, Chain A, domain 1"/>
    <property type="match status" value="1"/>
</dbReference>
<dbReference type="PANTHER" id="PTHR43602">
    <property type="match status" value="1"/>
</dbReference>
<keyword evidence="4" id="KW-0443">Lipid metabolism</keyword>
<evidence type="ECO:0000256" key="1">
    <source>
        <dbReference type="ARBA" id="ARBA00005254"/>
    </source>
</evidence>
<evidence type="ECO:0000256" key="3">
    <source>
        <dbReference type="ARBA" id="ARBA00022946"/>
    </source>
</evidence>
<dbReference type="GO" id="GO:0016836">
    <property type="term" value="F:hydro-lyase activity"/>
    <property type="evidence" value="ECO:0007669"/>
    <property type="project" value="TreeGrafter"/>
</dbReference>